<dbReference type="PANTHER" id="PTHR14819">
    <property type="entry name" value="GTP-BINDING"/>
    <property type="match status" value="1"/>
</dbReference>
<proteinExistence type="predicted"/>
<evidence type="ECO:0000313" key="2">
    <source>
        <dbReference type="Proteomes" id="UP000694892"/>
    </source>
</evidence>
<dbReference type="OMA" id="KEWNRIT"/>
<dbReference type="Proteomes" id="UP000694892">
    <property type="component" value="Chromosome 9_10L"/>
</dbReference>
<organism evidence="1 2">
    <name type="scientific">Xenopus laevis</name>
    <name type="common">African clawed frog</name>
    <dbReference type="NCBI Taxonomy" id="8355"/>
    <lineage>
        <taxon>Eukaryota</taxon>
        <taxon>Metazoa</taxon>
        <taxon>Chordata</taxon>
        <taxon>Craniata</taxon>
        <taxon>Vertebrata</taxon>
        <taxon>Euteleostomi</taxon>
        <taxon>Amphibia</taxon>
        <taxon>Batrachia</taxon>
        <taxon>Anura</taxon>
        <taxon>Pipoidea</taxon>
        <taxon>Pipidae</taxon>
        <taxon>Xenopodinae</taxon>
        <taxon>Xenopus</taxon>
        <taxon>Xenopus</taxon>
    </lineage>
</organism>
<evidence type="ECO:0000313" key="1">
    <source>
        <dbReference type="EMBL" id="OCT64671.1"/>
    </source>
</evidence>
<dbReference type="AlphaFoldDB" id="A0A974C1N1"/>
<dbReference type="PANTHER" id="PTHR14819:SF13">
    <property type="entry name" value="INTERFERON-INDUCED VERY LARGE GTPASE 1"/>
    <property type="match status" value="1"/>
</dbReference>
<reference evidence="2" key="1">
    <citation type="journal article" date="2016" name="Nature">
        <title>Genome evolution in the allotetraploid frog Xenopus laevis.</title>
        <authorList>
            <person name="Session A.M."/>
            <person name="Uno Y."/>
            <person name="Kwon T."/>
            <person name="Chapman J.A."/>
            <person name="Toyoda A."/>
            <person name="Takahashi S."/>
            <person name="Fukui A."/>
            <person name="Hikosaka A."/>
            <person name="Suzuki A."/>
            <person name="Kondo M."/>
            <person name="van Heeringen S.J."/>
            <person name="Quigley I."/>
            <person name="Heinz S."/>
            <person name="Ogino H."/>
            <person name="Ochi H."/>
            <person name="Hellsten U."/>
            <person name="Lyons J.B."/>
            <person name="Simakov O."/>
            <person name="Putnam N."/>
            <person name="Stites J."/>
            <person name="Kuroki Y."/>
            <person name="Tanaka T."/>
            <person name="Michiue T."/>
            <person name="Watanabe M."/>
            <person name="Bogdanovic O."/>
            <person name="Lister R."/>
            <person name="Georgiou G."/>
            <person name="Paranjpe S.S."/>
            <person name="van Kruijsbergen I."/>
            <person name="Shu S."/>
            <person name="Carlson J."/>
            <person name="Kinoshita T."/>
            <person name="Ohta Y."/>
            <person name="Mawaribuchi S."/>
            <person name="Jenkins J."/>
            <person name="Grimwood J."/>
            <person name="Schmutz J."/>
            <person name="Mitros T."/>
            <person name="Mozaffari S.V."/>
            <person name="Suzuki Y."/>
            <person name="Haramoto Y."/>
            <person name="Yamamoto T.S."/>
            <person name="Takagi C."/>
            <person name="Heald R."/>
            <person name="Miller K."/>
            <person name="Haudenschild C."/>
            <person name="Kitzman J."/>
            <person name="Nakayama T."/>
            <person name="Izutsu Y."/>
            <person name="Robert J."/>
            <person name="Fortriede J."/>
            <person name="Burns K."/>
            <person name="Lotay V."/>
            <person name="Karimi K."/>
            <person name="Yasuoka Y."/>
            <person name="Dichmann D.S."/>
            <person name="Flajnik M.F."/>
            <person name="Houston D.W."/>
            <person name="Shendure J."/>
            <person name="DuPasquier L."/>
            <person name="Vize P.D."/>
            <person name="Zorn A.M."/>
            <person name="Ito M."/>
            <person name="Marcotte E.M."/>
            <person name="Wallingford J.B."/>
            <person name="Ito Y."/>
            <person name="Asashima M."/>
            <person name="Ueno N."/>
            <person name="Matsuda Y."/>
            <person name="Veenstra G.J."/>
            <person name="Fujiyama A."/>
            <person name="Harland R.M."/>
            <person name="Taira M."/>
            <person name="Rokhsar D.S."/>
        </authorList>
    </citation>
    <scope>NUCLEOTIDE SEQUENCE [LARGE SCALE GENOMIC DNA]</scope>
    <source>
        <strain evidence="2">J</strain>
    </source>
</reference>
<gene>
    <name evidence="1" type="ORF">XELAEV_180457671mg</name>
</gene>
<dbReference type="InterPro" id="IPR052986">
    <property type="entry name" value="VLIG_GTPase"/>
</dbReference>
<name>A0A974C1N1_XENLA</name>
<feature type="non-terminal residue" evidence="1">
    <location>
        <position position="1"/>
    </location>
</feature>
<protein>
    <submittedName>
        <fullName evidence="1">Uncharacterized protein</fullName>
    </submittedName>
</protein>
<accession>A0A974C1N1</accession>
<sequence length="177" mass="20415">KSLSDTEAGIIFEMKAVDKETIFSNVVVKPVDEFFKRIFGCGKQCPFCRVPCEAGGTDHKNHFASIHRPTGLGKYRSFFTQALCYDICTTNISGDKSFIDKSGSLHLYKEYRTVYEDWDILPDRSFEASDYWKFVLKEFNEQFAKEYEASPAEYPKEWNRITKAQAETSLNTAFCMK</sequence>
<dbReference type="EMBL" id="CM004482">
    <property type="protein sequence ID" value="OCT64671.1"/>
    <property type="molecule type" value="Genomic_DNA"/>
</dbReference>